<dbReference type="PRINTS" id="PR00169">
    <property type="entry name" value="KCHANNEL"/>
</dbReference>
<name>A0A449ARC8_9BACT</name>
<dbReference type="GO" id="GO:0005249">
    <property type="term" value="F:voltage-gated potassium channel activity"/>
    <property type="evidence" value="ECO:0007669"/>
    <property type="project" value="InterPro"/>
</dbReference>
<keyword evidence="10" id="KW-0407">Ion channel</keyword>
<dbReference type="GO" id="GO:0001508">
    <property type="term" value="P:action potential"/>
    <property type="evidence" value="ECO:0007669"/>
    <property type="project" value="TreeGrafter"/>
</dbReference>
<feature type="transmembrane region" description="Helical" evidence="12">
    <location>
        <begin position="117"/>
        <end position="137"/>
    </location>
</feature>
<evidence type="ECO:0000313" key="15">
    <source>
        <dbReference type="Proteomes" id="UP000290495"/>
    </source>
</evidence>
<keyword evidence="3" id="KW-0633">Potassium transport</keyword>
<evidence type="ECO:0000256" key="7">
    <source>
        <dbReference type="ARBA" id="ARBA00022989"/>
    </source>
</evidence>
<proteinExistence type="predicted"/>
<dbReference type="PANTHER" id="PTHR11537">
    <property type="entry name" value="VOLTAGE-GATED POTASSIUM CHANNEL"/>
    <property type="match status" value="1"/>
</dbReference>
<evidence type="ECO:0000256" key="3">
    <source>
        <dbReference type="ARBA" id="ARBA00022538"/>
    </source>
</evidence>
<dbReference type="Gene3D" id="1.10.287.70">
    <property type="match status" value="1"/>
</dbReference>
<dbReference type="PANTHER" id="PTHR11537:SF254">
    <property type="entry name" value="POTASSIUM VOLTAGE-GATED CHANNEL PROTEIN SHAB"/>
    <property type="match status" value="1"/>
</dbReference>
<dbReference type="Pfam" id="PF00520">
    <property type="entry name" value="Ion_trans"/>
    <property type="match status" value="1"/>
</dbReference>
<evidence type="ECO:0000259" key="13">
    <source>
        <dbReference type="Pfam" id="PF00520"/>
    </source>
</evidence>
<protein>
    <submittedName>
        <fullName evidence="14">NTP pyrophosphohydrolases containing a Zn-finger, probably nucleic-acid-binding</fullName>
    </submittedName>
</protein>
<keyword evidence="14" id="KW-0378">Hydrolase</keyword>
<dbReference type="InterPro" id="IPR028325">
    <property type="entry name" value="VG_K_chnl"/>
</dbReference>
<evidence type="ECO:0000256" key="5">
    <source>
        <dbReference type="ARBA" id="ARBA00022826"/>
    </source>
</evidence>
<dbReference type="AlphaFoldDB" id="A0A449ARC8"/>
<evidence type="ECO:0000256" key="9">
    <source>
        <dbReference type="ARBA" id="ARBA00023136"/>
    </source>
</evidence>
<accession>A0A449ARC8</accession>
<dbReference type="InterPro" id="IPR005821">
    <property type="entry name" value="Ion_trans_dom"/>
</dbReference>
<keyword evidence="9 12" id="KW-0472">Membrane</keyword>
<dbReference type="EMBL" id="LR215010">
    <property type="protein sequence ID" value="VEU69027.1"/>
    <property type="molecule type" value="Genomic_DNA"/>
</dbReference>
<evidence type="ECO:0000313" key="14">
    <source>
        <dbReference type="EMBL" id="VEU69027.1"/>
    </source>
</evidence>
<keyword evidence="2" id="KW-0813">Transport</keyword>
<evidence type="ECO:0000256" key="2">
    <source>
        <dbReference type="ARBA" id="ARBA00022448"/>
    </source>
</evidence>
<keyword evidence="8" id="KW-0406">Ion transport</keyword>
<evidence type="ECO:0000256" key="12">
    <source>
        <dbReference type="SAM" id="Phobius"/>
    </source>
</evidence>
<evidence type="ECO:0000256" key="8">
    <source>
        <dbReference type="ARBA" id="ARBA00023065"/>
    </source>
</evidence>
<keyword evidence="6" id="KW-0630">Potassium</keyword>
<feature type="transmembrane region" description="Helical" evidence="12">
    <location>
        <begin position="281"/>
        <end position="301"/>
    </location>
</feature>
<comment type="subcellular location">
    <subcellularLocation>
        <location evidence="1">Membrane</location>
        <topology evidence="1">Multi-pass membrane protein</topology>
    </subcellularLocation>
</comment>
<feature type="transmembrane region" description="Helical" evidence="12">
    <location>
        <begin position="73"/>
        <end position="96"/>
    </location>
</feature>
<evidence type="ECO:0000256" key="4">
    <source>
        <dbReference type="ARBA" id="ARBA00022692"/>
    </source>
</evidence>
<keyword evidence="7 12" id="KW-1133">Transmembrane helix</keyword>
<evidence type="ECO:0000256" key="11">
    <source>
        <dbReference type="SAM" id="MobiDB-lite"/>
    </source>
</evidence>
<gene>
    <name evidence="14" type="ORF">NCTC10146_00492</name>
</gene>
<feature type="domain" description="Ion transport" evidence="13">
    <location>
        <begin position="45"/>
        <end position="343"/>
    </location>
</feature>
<feature type="transmembrane region" description="Helical" evidence="12">
    <location>
        <begin position="188"/>
        <end position="208"/>
    </location>
</feature>
<feature type="transmembrane region" description="Helical" evidence="12">
    <location>
        <begin position="157"/>
        <end position="176"/>
    </location>
</feature>
<dbReference type="GO" id="GO:0008076">
    <property type="term" value="C:voltage-gated potassium channel complex"/>
    <property type="evidence" value="ECO:0007669"/>
    <property type="project" value="InterPro"/>
</dbReference>
<feature type="region of interest" description="Disordered" evidence="11">
    <location>
        <begin position="345"/>
        <end position="366"/>
    </location>
</feature>
<feature type="compositionally biased region" description="Basic and acidic residues" evidence="11">
    <location>
        <begin position="354"/>
        <end position="366"/>
    </location>
</feature>
<feature type="transmembrane region" description="Helical" evidence="12">
    <location>
        <begin position="45"/>
        <end position="67"/>
    </location>
</feature>
<sequence length="366" mass="42551">MKINLRQNYTYLHDQMTSIVWNEKINKENFNPIEYKFFRLFRNAYLILVTITCLLSLLTLFTPIQSIEREWNITISILQIFSFFFFIFDYVAHLITYKKHLFRKDINLTPHKSILKYIFSFSGIILLLCILSSLDVISRLGDINPEVEKVFNQMKFLNLARIVRFFAVLTIFSPFRTIFSVFKKQRKVLINVLLISLFLIVIFALVIWNAEATHLVEAQEKFLKEHSIQERWIAVYNIFKNTTFENEELKNAWLSNRNVTNENMALVAQNIDSYNNLSNGYVLTFVDALYFASITLTTIGYGDFLPHANISKIIVTINSLLALAIIAIPSGVIASEFLAATQEKVSSKKKSKEAKKEEIIKEVKHD</sequence>
<evidence type="ECO:0000256" key="10">
    <source>
        <dbReference type="ARBA" id="ARBA00023303"/>
    </source>
</evidence>
<dbReference type="GO" id="GO:0016787">
    <property type="term" value="F:hydrolase activity"/>
    <property type="evidence" value="ECO:0007669"/>
    <property type="project" value="UniProtKB-KW"/>
</dbReference>
<keyword evidence="4 12" id="KW-0812">Transmembrane</keyword>
<keyword evidence="5" id="KW-0631">Potassium channel</keyword>
<reference evidence="14 15" key="1">
    <citation type="submission" date="2019-01" db="EMBL/GenBank/DDBJ databases">
        <authorList>
            <consortium name="Pathogen Informatics"/>
        </authorList>
    </citation>
    <scope>NUCLEOTIDE SEQUENCE [LARGE SCALE GENOMIC DNA]</scope>
    <source>
        <strain evidence="14 15">NCTC10146</strain>
    </source>
</reference>
<dbReference type="SUPFAM" id="SSF81324">
    <property type="entry name" value="Voltage-gated potassium channels"/>
    <property type="match status" value="1"/>
</dbReference>
<dbReference type="RefSeq" id="WP_004794723.1">
    <property type="nucleotide sequence ID" value="NZ_LR215010.1"/>
</dbReference>
<dbReference type="Proteomes" id="UP000290495">
    <property type="component" value="Chromosome"/>
</dbReference>
<evidence type="ECO:0000256" key="6">
    <source>
        <dbReference type="ARBA" id="ARBA00022958"/>
    </source>
</evidence>
<feature type="transmembrane region" description="Helical" evidence="12">
    <location>
        <begin position="313"/>
        <end position="334"/>
    </location>
</feature>
<evidence type="ECO:0000256" key="1">
    <source>
        <dbReference type="ARBA" id="ARBA00004141"/>
    </source>
</evidence>
<organism evidence="14 15">
    <name type="scientific">Mycoplasmopsis canis</name>
    <dbReference type="NCBI Taxonomy" id="29555"/>
    <lineage>
        <taxon>Bacteria</taxon>
        <taxon>Bacillati</taxon>
        <taxon>Mycoplasmatota</taxon>
        <taxon>Mycoplasmoidales</taxon>
        <taxon>Metamycoplasmataceae</taxon>
        <taxon>Mycoplasmopsis</taxon>
    </lineage>
</organism>